<dbReference type="RefSeq" id="WP_212979882.1">
    <property type="nucleotide sequence ID" value="NZ_AP025343.1"/>
</dbReference>
<dbReference type="AlphaFoldDB" id="A0A919YHE4"/>
<evidence type="ECO:0000259" key="5">
    <source>
        <dbReference type="PROSITE" id="PS50977"/>
    </source>
</evidence>
<evidence type="ECO:0000256" key="4">
    <source>
        <dbReference type="PROSITE-ProRule" id="PRU00335"/>
    </source>
</evidence>
<dbReference type="InterPro" id="IPR036271">
    <property type="entry name" value="Tet_transcr_reg_TetR-rel_C_sf"/>
</dbReference>
<dbReference type="Gene3D" id="1.10.357.10">
    <property type="entry name" value="Tetracycline Repressor, domain 2"/>
    <property type="match status" value="1"/>
</dbReference>
<dbReference type="Gene3D" id="1.10.10.60">
    <property type="entry name" value="Homeodomain-like"/>
    <property type="match status" value="1"/>
</dbReference>
<keyword evidence="3" id="KW-0804">Transcription</keyword>
<name>A0A919YHE4_9BACL</name>
<dbReference type="PROSITE" id="PS50977">
    <property type="entry name" value="HTH_TETR_2"/>
    <property type="match status" value="1"/>
</dbReference>
<dbReference type="PRINTS" id="PR00455">
    <property type="entry name" value="HTHTETR"/>
</dbReference>
<evidence type="ECO:0000256" key="2">
    <source>
        <dbReference type="ARBA" id="ARBA00023125"/>
    </source>
</evidence>
<accession>A0A919YHE4</accession>
<keyword evidence="1" id="KW-0805">Transcription regulation</keyword>
<dbReference type="PANTHER" id="PTHR30055">
    <property type="entry name" value="HTH-TYPE TRANSCRIPTIONAL REGULATOR RUTR"/>
    <property type="match status" value="1"/>
</dbReference>
<protein>
    <submittedName>
        <fullName evidence="6">TetR family transcriptional regulator</fullName>
    </submittedName>
</protein>
<dbReference type="InterPro" id="IPR001647">
    <property type="entry name" value="HTH_TetR"/>
</dbReference>
<dbReference type="InterPro" id="IPR013571">
    <property type="entry name" value="Tscrpt_reg_QacR_C"/>
</dbReference>
<organism evidence="6 7">
    <name type="scientific">Paenibacillus azoreducens</name>
    <dbReference type="NCBI Taxonomy" id="116718"/>
    <lineage>
        <taxon>Bacteria</taxon>
        <taxon>Bacillati</taxon>
        <taxon>Bacillota</taxon>
        <taxon>Bacilli</taxon>
        <taxon>Bacillales</taxon>
        <taxon>Paenibacillaceae</taxon>
        <taxon>Paenibacillus</taxon>
    </lineage>
</organism>
<dbReference type="GO" id="GO:0000976">
    <property type="term" value="F:transcription cis-regulatory region binding"/>
    <property type="evidence" value="ECO:0007669"/>
    <property type="project" value="TreeGrafter"/>
</dbReference>
<dbReference type="GO" id="GO:0045892">
    <property type="term" value="P:negative regulation of DNA-templated transcription"/>
    <property type="evidence" value="ECO:0007669"/>
    <property type="project" value="InterPro"/>
</dbReference>
<feature type="domain" description="HTH tetR-type" evidence="5">
    <location>
        <begin position="9"/>
        <end position="69"/>
    </location>
</feature>
<dbReference type="SUPFAM" id="SSF48498">
    <property type="entry name" value="Tetracyclin repressor-like, C-terminal domain"/>
    <property type="match status" value="1"/>
</dbReference>
<evidence type="ECO:0000313" key="7">
    <source>
        <dbReference type="Proteomes" id="UP000682811"/>
    </source>
</evidence>
<dbReference type="InterPro" id="IPR009057">
    <property type="entry name" value="Homeodomain-like_sf"/>
</dbReference>
<proteinExistence type="predicted"/>
<dbReference type="Pfam" id="PF00440">
    <property type="entry name" value="TetR_N"/>
    <property type="match status" value="1"/>
</dbReference>
<gene>
    <name evidence="6" type="ORF">J34TS1_41330</name>
</gene>
<dbReference type="PANTHER" id="PTHR30055:SF234">
    <property type="entry name" value="HTH-TYPE TRANSCRIPTIONAL REGULATOR BETI"/>
    <property type="match status" value="1"/>
</dbReference>
<reference evidence="6 7" key="1">
    <citation type="submission" date="2021-03" db="EMBL/GenBank/DDBJ databases">
        <title>Antimicrobial resistance genes in bacteria isolated from Japanese honey, and their potential for conferring macrolide and lincosamide resistance in the American foulbrood pathogen Paenibacillus larvae.</title>
        <authorList>
            <person name="Okamoto M."/>
            <person name="Kumagai M."/>
            <person name="Kanamori H."/>
            <person name="Takamatsu D."/>
        </authorList>
    </citation>
    <scope>NUCLEOTIDE SEQUENCE [LARGE SCALE GENOMIC DNA]</scope>
    <source>
        <strain evidence="6 7">J34TS1</strain>
    </source>
</reference>
<keyword evidence="2 4" id="KW-0238">DNA-binding</keyword>
<dbReference type="Proteomes" id="UP000682811">
    <property type="component" value="Unassembled WGS sequence"/>
</dbReference>
<dbReference type="SUPFAM" id="SSF46689">
    <property type="entry name" value="Homeodomain-like"/>
    <property type="match status" value="1"/>
</dbReference>
<evidence type="ECO:0000256" key="3">
    <source>
        <dbReference type="ARBA" id="ARBA00023163"/>
    </source>
</evidence>
<dbReference type="EMBL" id="BORT01000021">
    <property type="protein sequence ID" value="GIO49368.1"/>
    <property type="molecule type" value="Genomic_DNA"/>
</dbReference>
<evidence type="ECO:0000313" key="6">
    <source>
        <dbReference type="EMBL" id="GIO49368.1"/>
    </source>
</evidence>
<comment type="caution">
    <text evidence="6">The sequence shown here is derived from an EMBL/GenBank/DDBJ whole genome shotgun (WGS) entry which is preliminary data.</text>
</comment>
<feature type="DNA-binding region" description="H-T-H motif" evidence="4">
    <location>
        <begin position="32"/>
        <end position="51"/>
    </location>
</feature>
<sequence>MSKRRYDSEQAMHVIADQAAILFAMKGYAGTSIDELARASGYSKGHIYYYFKNKENLFLHLALKGMADWAYKWERASANSQTATEKLYKMGEHVMNNYETPLLKAGQELAADPNTKPETVQQLYGLAVTPLKAYTDILLLGIANGEFPPLDVEHYALLLGAWLGGLCSFIKTLPQEQLAHMFRDTITIFLREIQRDPRT</sequence>
<dbReference type="GO" id="GO:0003700">
    <property type="term" value="F:DNA-binding transcription factor activity"/>
    <property type="evidence" value="ECO:0007669"/>
    <property type="project" value="InterPro"/>
</dbReference>
<keyword evidence="7" id="KW-1185">Reference proteome</keyword>
<evidence type="ECO:0000256" key="1">
    <source>
        <dbReference type="ARBA" id="ARBA00023015"/>
    </source>
</evidence>
<dbReference type="InterPro" id="IPR050109">
    <property type="entry name" value="HTH-type_TetR-like_transc_reg"/>
</dbReference>
<dbReference type="Pfam" id="PF08360">
    <property type="entry name" value="TetR_C_5"/>
    <property type="match status" value="1"/>
</dbReference>